<name>A0A323VI13_9ACTN</name>
<evidence type="ECO:0000256" key="5">
    <source>
        <dbReference type="ARBA" id="ARBA00022801"/>
    </source>
</evidence>
<evidence type="ECO:0000256" key="2">
    <source>
        <dbReference type="ARBA" id="ARBA00022487"/>
    </source>
</evidence>
<dbReference type="PANTHER" id="PTHR33938">
    <property type="entry name" value="FERULOYL ESTERASE B-RELATED"/>
    <property type="match status" value="1"/>
</dbReference>
<feature type="region of interest" description="Disordered" evidence="8">
    <location>
        <begin position="539"/>
        <end position="562"/>
    </location>
</feature>
<dbReference type="GO" id="GO:0046872">
    <property type="term" value="F:metal ion binding"/>
    <property type="evidence" value="ECO:0007669"/>
    <property type="project" value="UniProtKB-KW"/>
</dbReference>
<evidence type="ECO:0000256" key="6">
    <source>
        <dbReference type="ARBA" id="ARBA00022837"/>
    </source>
</evidence>
<dbReference type="PANTHER" id="PTHR33938:SF15">
    <property type="entry name" value="FERULOYL ESTERASE B-RELATED"/>
    <property type="match status" value="1"/>
</dbReference>
<dbReference type="SUPFAM" id="SSF53474">
    <property type="entry name" value="alpha/beta-Hydrolases"/>
    <property type="match status" value="1"/>
</dbReference>
<comment type="caution">
    <text evidence="9">The sequence shown here is derived from an EMBL/GenBank/DDBJ whole genome shotgun (WGS) entry which is preliminary data.</text>
</comment>
<keyword evidence="10" id="KW-1185">Reference proteome</keyword>
<feature type="compositionally biased region" description="Pro residues" evidence="8">
    <location>
        <begin position="57"/>
        <end position="71"/>
    </location>
</feature>
<dbReference type="InterPro" id="IPR011118">
    <property type="entry name" value="Tannase/feruloyl_esterase"/>
</dbReference>
<gene>
    <name evidence="9" type="ORF">DMO24_19075</name>
</gene>
<dbReference type="EMBL" id="QKNV01000276">
    <property type="protein sequence ID" value="PZA19748.1"/>
    <property type="molecule type" value="Genomic_DNA"/>
</dbReference>
<comment type="similarity">
    <text evidence="1">Belongs to the tannase family.</text>
</comment>
<feature type="region of interest" description="Disordered" evidence="8">
    <location>
        <begin position="53"/>
        <end position="76"/>
    </location>
</feature>
<keyword evidence="5 9" id="KW-0378">Hydrolase</keyword>
<dbReference type="Proteomes" id="UP000247602">
    <property type="component" value="Unassembled WGS sequence"/>
</dbReference>
<proteinExistence type="inferred from homology"/>
<reference evidence="9 10" key="1">
    <citation type="submission" date="2018-06" db="EMBL/GenBank/DDBJ databases">
        <title>Draft genome sequence of Modestobacter versicolor CP153-2.</title>
        <authorList>
            <person name="Gundlapally S.R."/>
        </authorList>
    </citation>
    <scope>NUCLEOTIDE SEQUENCE [LARGE SCALE GENOMIC DNA]</scope>
    <source>
        <strain evidence="9 10">CP153-2</strain>
    </source>
</reference>
<evidence type="ECO:0000256" key="7">
    <source>
        <dbReference type="ARBA" id="ARBA00023157"/>
    </source>
</evidence>
<evidence type="ECO:0000313" key="9">
    <source>
        <dbReference type="EMBL" id="PZA19748.1"/>
    </source>
</evidence>
<dbReference type="Pfam" id="PF07519">
    <property type="entry name" value="Tannase"/>
    <property type="match status" value="1"/>
</dbReference>
<evidence type="ECO:0000256" key="8">
    <source>
        <dbReference type="SAM" id="MobiDB-lite"/>
    </source>
</evidence>
<evidence type="ECO:0000313" key="10">
    <source>
        <dbReference type="Proteomes" id="UP000247602"/>
    </source>
</evidence>
<keyword evidence="7" id="KW-1015">Disulfide bond</keyword>
<dbReference type="Gene3D" id="3.40.50.1820">
    <property type="entry name" value="alpha/beta hydrolase"/>
    <property type="match status" value="1"/>
</dbReference>
<keyword evidence="3" id="KW-0479">Metal-binding</keyword>
<sequence length="562" mass="59767">MRLLWADAPACRATRTTDGSETRMRLPAFLRTLLTATAAGALLVTVAVSLPTAGATPPSPAGPPTGPPAGGPPVASCESLLALDLPDTTVDSAVEDPGDATTPPSCRVQLTVTHPPAGDAVTVWVHLPRDSWNGRFQAMGGGGFSGGSPDSLLEPLQAGYATAATDAGHVGPTADFALDPDGTLNWQRIRDFGHVGVHDMTVTAKAVIEAYYGRGPAYSYWNGCSTGGRQGLMEAQRYPDDYDGVLAGAPVINFPQMQTGQIWGQVVMLDRQNPVPPCKFEAALAAVVSACDLVGDGVADGVIGDPLGCDFDLTTLIGQQTPCGEITAADVEVMQRIGEGPRTAEGEFLWYGLPPGAPFAGLNDTVEVDGRWEGSPFVFDLWWISLFLEQDPSWDWRTLTPEAFEAYFAQAVEMYSDVLGADDPDLSAFRDQGGKALLWHGAADFGVPVQGTIDYYERVRDLMGRGQTQDFLRLFVAPGVGHCGGGAGLQPTGQFEALVEWVEHGRAPQTLQSQRVDDAGTVTATRPICQYPEVARWTGRGDPDDGSTYRCRKGTRLEVPAR</sequence>
<dbReference type="GO" id="GO:0052689">
    <property type="term" value="F:carboxylic ester hydrolase activity"/>
    <property type="evidence" value="ECO:0007669"/>
    <property type="project" value="UniProtKB-KW"/>
</dbReference>
<evidence type="ECO:0000256" key="4">
    <source>
        <dbReference type="ARBA" id="ARBA00022729"/>
    </source>
</evidence>
<dbReference type="InterPro" id="IPR029058">
    <property type="entry name" value="AB_hydrolase_fold"/>
</dbReference>
<accession>A0A323VI13</accession>
<keyword evidence="6" id="KW-0106">Calcium</keyword>
<organism evidence="9 10">
    <name type="scientific">Modestobacter versicolor</name>
    <dbReference type="NCBI Taxonomy" id="429133"/>
    <lineage>
        <taxon>Bacteria</taxon>
        <taxon>Bacillati</taxon>
        <taxon>Actinomycetota</taxon>
        <taxon>Actinomycetes</taxon>
        <taxon>Geodermatophilales</taxon>
        <taxon>Geodermatophilaceae</taxon>
        <taxon>Modestobacter</taxon>
    </lineage>
</organism>
<keyword evidence="4" id="KW-0732">Signal</keyword>
<evidence type="ECO:0000256" key="1">
    <source>
        <dbReference type="ARBA" id="ARBA00006249"/>
    </source>
</evidence>
<keyword evidence="2" id="KW-0719">Serine esterase</keyword>
<protein>
    <submittedName>
        <fullName evidence="9">Tannase/feruloyl esterase family alpha/beta hydrolase</fullName>
    </submittedName>
</protein>
<dbReference type="AlphaFoldDB" id="A0A323VI13"/>
<evidence type="ECO:0000256" key="3">
    <source>
        <dbReference type="ARBA" id="ARBA00022723"/>
    </source>
</evidence>
<feature type="region of interest" description="Disordered" evidence="8">
    <location>
        <begin position="1"/>
        <end position="21"/>
    </location>
</feature>